<protein>
    <recommendedName>
        <fullName evidence="4 5">Large ribosomal subunit protein uL4</fullName>
    </recommendedName>
</protein>
<evidence type="ECO:0000256" key="3">
    <source>
        <dbReference type="ARBA" id="ARBA00023274"/>
    </source>
</evidence>
<evidence type="ECO:0000256" key="5">
    <source>
        <dbReference type="HAMAP-Rule" id="MF_01328"/>
    </source>
</evidence>
<dbReference type="Pfam" id="PF00573">
    <property type="entry name" value="Ribosomal_L4"/>
    <property type="match status" value="1"/>
</dbReference>
<dbReference type="STRING" id="1618659.UV11_C0035G0018"/>
<name>A0A0G0ZBD8_9BACT</name>
<dbReference type="NCBIfam" id="TIGR03953">
    <property type="entry name" value="rplD_bact"/>
    <property type="match status" value="1"/>
</dbReference>
<dbReference type="AlphaFoldDB" id="A0A0G0ZBD8"/>
<dbReference type="InterPro" id="IPR002136">
    <property type="entry name" value="Ribosomal_uL4"/>
</dbReference>
<feature type="compositionally biased region" description="Basic residues" evidence="6">
    <location>
        <begin position="60"/>
        <end position="77"/>
    </location>
</feature>
<evidence type="ECO:0000256" key="1">
    <source>
        <dbReference type="ARBA" id="ARBA00010528"/>
    </source>
</evidence>
<dbReference type="InterPro" id="IPR013005">
    <property type="entry name" value="Ribosomal_uL4-like"/>
</dbReference>
<comment type="caution">
    <text evidence="7">The sequence shown here is derived from an EMBL/GenBank/DDBJ whole genome shotgun (WGS) entry which is preliminary data.</text>
</comment>
<accession>A0A0G0ZBD8</accession>
<feature type="region of interest" description="Disordered" evidence="6">
    <location>
        <begin position="53"/>
        <end position="96"/>
    </location>
</feature>
<organism evidence="7 8">
    <name type="scientific">Candidatus Giovannonibacteria bacterium GW2011_GWF2_42_19</name>
    <dbReference type="NCBI Taxonomy" id="1618659"/>
    <lineage>
        <taxon>Bacteria</taxon>
        <taxon>Candidatus Giovannoniibacteriota</taxon>
    </lineage>
</organism>
<evidence type="ECO:0000313" key="7">
    <source>
        <dbReference type="EMBL" id="KKS46035.1"/>
    </source>
</evidence>
<keyword evidence="5" id="KW-0694">RNA-binding</keyword>
<dbReference type="GO" id="GO:0006412">
    <property type="term" value="P:translation"/>
    <property type="evidence" value="ECO:0007669"/>
    <property type="project" value="UniProtKB-UniRule"/>
</dbReference>
<dbReference type="GO" id="GO:0005840">
    <property type="term" value="C:ribosome"/>
    <property type="evidence" value="ECO:0007669"/>
    <property type="project" value="UniProtKB-KW"/>
</dbReference>
<dbReference type="Proteomes" id="UP000034036">
    <property type="component" value="Unassembled WGS sequence"/>
</dbReference>
<dbReference type="InterPro" id="IPR023574">
    <property type="entry name" value="Ribosomal_uL4_dom_sf"/>
</dbReference>
<dbReference type="EMBL" id="LCDF01000035">
    <property type="protein sequence ID" value="KKS46035.1"/>
    <property type="molecule type" value="Genomic_DNA"/>
</dbReference>
<dbReference type="GO" id="GO:0019843">
    <property type="term" value="F:rRNA binding"/>
    <property type="evidence" value="ECO:0007669"/>
    <property type="project" value="UniProtKB-UniRule"/>
</dbReference>
<evidence type="ECO:0000256" key="6">
    <source>
        <dbReference type="SAM" id="MobiDB-lite"/>
    </source>
</evidence>
<comment type="similarity">
    <text evidence="1 5">Belongs to the universal ribosomal protein uL4 family.</text>
</comment>
<keyword evidence="5" id="KW-0699">rRNA-binding</keyword>
<dbReference type="PANTHER" id="PTHR10746">
    <property type="entry name" value="50S RIBOSOMAL PROTEIN L4"/>
    <property type="match status" value="1"/>
</dbReference>
<evidence type="ECO:0000256" key="2">
    <source>
        <dbReference type="ARBA" id="ARBA00022980"/>
    </source>
</evidence>
<keyword evidence="2 5" id="KW-0689">Ribosomal protein</keyword>
<keyword evidence="3 5" id="KW-0687">Ribonucleoprotein</keyword>
<evidence type="ECO:0000313" key="8">
    <source>
        <dbReference type="Proteomes" id="UP000034036"/>
    </source>
</evidence>
<dbReference type="SUPFAM" id="SSF52166">
    <property type="entry name" value="Ribosomal protein L4"/>
    <property type="match status" value="1"/>
</dbReference>
<proteinExistence type="inferred from homology"/>
<dbReference type="PATRIC" id="fig|1618659.3.peg.893"/>
<evidence type="ECO:0000256" key="4">
    <source>
        <dbReference type="ARBA" id="ARBA00035244"/>
    </source>
</evidence>
<dbReference type="HAMAP" id="MF_01328_B">
    <property type="entry name" value="Ribosomal_uL4_B"/>
    <property type="match status" value="1"/>
</dbReference>
<comment type="function">
    <text evidence="5">One of the primary rRNA binding proteins, this protein initially binds near the 5'-end of the 23S rRNA. It is important during the early stages of 50S assembly. It makes multiple contacts with different domains of the 23S rRNA in the assembled 50S subunit and ribosome.</text>
</comment>
<gene>
    <name evidence="5" type="primary">rplD</name>
    <name evidence="7" type="ORF">UV11_C0035G0018</name>
</gene>
<sequence>MPKIKVYNQDGKDVGELELSDKLFAVPWNPDLVHQVVSAERANLRTPIAHTKDRAEVRGGGKKPWRQKGTGRARHGSSRSPIWIGGGITHGPRKDRNYSEKINKKMKRKAVFTVLSQKIRDNEVVFLDELKITQAKTKIGAGILKNLSKIKGFENVIAKSVIVAVSRPDRNIQRALRNIKNVELIEARNLNPLEIISSKFLVLPQESAKILEKTFAS</sequence>
<dbReference type="PANTHER" id="PTHR10746:SF6">
    <property type="entry name" value="LARGE RIBOSOMAL SUBUNIT PROTEIN UL4M"/>
    <property type="match status" value="1"/>
</dbReference>
<comment type="subunit">
    <text evidence="5">Part of the 50S ribosomal subunit.</text>
</comment>
<dbReference type="GO" id="GO:0003735">
    <property type="term" value="F:structural constituent of ribosome"/>
    <property type="evidence" value="ECO:0007669"/>
    <property type="project" value="InterPro"/>
</dbReference>
<dbReference type="GO" id="GO:1990904">
    <property type="term" value="C:ribonucleoprotein complex"/>
    <property type="evidence" value="ECO:0007669"/>
    <property type="project" value="UniProtKB-KW"/>
</dbReference>
<comment type="function">
    <text evidence="5">Forms part of the polypeptide exit tunnel.</text>
</comment>
<dbReference type="Gene3D" id="3.40.1370.10">
    <property type="match status" value="1"/>
</dbReference>
<reference evidence="7 8" key="1">
    <citation type="journal article" date="2015" name="Nature">
        <title>rRNA introns, odd ribosomes, and small enigmatic genomes across a large radiation of phyla.</title>
        <authorList>
            <person name="Brown C.T."/>
            <person name="Hug L.A."/>
            <person name="Thomas B.C."/>
            <person name="Sharon I."/>
            <person name="Castelle C.J."/>
            <person name="Singh A."/>
            <person name="Wilkins M.J."/>
            <person name="Williams K.H."/>
            <person name="Banfield J.F."/>
        </authorList>
    </citation>
    <scope>NUCLEOTIDE SEQUENCE [LARGE SCALE GENOMIC DNA]</scope>
</reference>